<dbReference type="AlphaFoldDB" id="A0A0F9KRY6"/>
<dbReference type="EMBL" id="LAZR01008624">
    <property type="protein sequence ID" value="KKM77561.1"/>
    <property type="molecule type" value="Genomic_DNA"/>
</dbReference>
<sequence>MKKTTKLVILIALSILYLIGVGGRVWFHYNEADVIGEAAHAQRYTTTVEAELEVERARTEEVYLHVAWLDYELTQILAEPECVLNFEEMRSGAAGGLLHTQPTGYWKGTWEILFVRTDAKHKGKPLSFCTGRGWPMVPE</sequence>
<keyword evidence="1" id="KW-0472">Membrane</keyword>
<gene>
    <name evidence="2" type="ORF">LCGC14_1368800</name>
</gene>
<feature type="transmembrane region" description="Helical" evidence="1">
    <location>
        <begin position="7"/>
        <end position="27"/>
    </location>
</feature>
<name>A0A0F9KRY6_9ZZZZ</name>
<keyword evidence="1" id="KW-0812">Transmembrane</keyword>
<comment type="caution">
    <text evidence="2">The sequence shown here is derived from an EMBL/GenBank/DDBJ whole genome shotgun (WGS) entry which is preliminary data.</text>
</comment>
<protein>
    <submittedName>
        <fullName evidence="2">Uncharacterized protein</fullName>
    </submittedName>
</protein>
<evidence type="ECO:0000256" key="1">
    <source>
        <dbReference type="SAM" id="Phobius"/>
    </source>
</evidence>
<organism evidence="2">
    <name type="scientific">marine sediment metagenome</name>
    <dbReference type="NCBI Taxonomy" id="412755"/>
    <lineage>
        <taxon>unclassified sequences</taxon>
        <taxon>metagenomes</taxon>
        <taxon>ecological metagenomes</taxon>
    </lineage>
</organism>
<reference evidence="2" key="1">
    <citation type="journal article" date="2015" name="Nature">
        <title>Complex archaea that bridge the gap between prokaryotes and eukaryotes.</title>
        <authorList>
            <person name="Spang A."/>
            <person name="Saw J.H."/>
            <person name="Jorgensen S.L."/>
            <person name="Zaremba-Niedzwiedzka K."/>
            <person name="Martijn J."/>
            <person name="Lind A.E."/>
            <person name="van Eijk R."/>
            <person name="Schleper C."/>
            <person name="Guy L."/>
            <person name="Ettema T.J."/>
        </authorList>
    </citation>
    <scope>NUCLEOTIDE SEQUENCE</scope>
</reference>
<proteinExistence type="predicted"/>
<evidence type="ECO:0000313" key="2">
    <source>
        <dbReference type="EMBL" id="KKM77561.1"/>
    </source>
</evidence>
<keyword evidence="1" id="KW-1133">Transmembrane helix</keyword>
<accession>A0A0F9KRY6</accession>